<dbReference type="InterPro" id="IPR008258">
    <property type="entry name" value="Transglycosylase_SLT_dom_1"/>
</dbReference>
<comment type="caution">
    <text evidence="5">The sequence shown here is derived from an EMBL/GenBank/DDBJ whole genome shotgun (WGS) entry which is preliminary data.</text>
</comment>
<feature type="domain" description="Transglycosylase SLT" evidence="4">
    <location>
        <begin position="110"/>
        <end position="191"/>
    </location>
</feature>
<evidence type="ECO:0000256" key="3">
    <source>
        <dbReference type="SAM" id="SignalP"/>
    </source>
</evidence>
<keyword evidence="6" id="KW-1185">Reference proteome</keyword>
<evidence type="ECO:0000256" key="2">
    <source>
        <dbReference type="SAM" id="MobiDB-lite"/>
    </source>
</evidence>
<organism evidence="5 6">
    <name type="scientific">Sagittula salina</name>
    <dbReference type="NCBI Taxonomy" id="2820268"/>
    <lineage>
        <taxon>Bacteria</taxon>
        <taxon>Pseudomonadati</taxon>
        <taxon>Pseudomonadota</taxon>
        <taxon>Alphaproteobacteria</taxon>
        <taxon>Rhodobacterales</taxon>
        <taxon>Roseobacteraceae</taxon>
        <taxon>Sagittula</taxon>
    </lineage>
</organism>
<protein>
    <submittedName>
        <fullName evidence="5">Lytic transglycosylase domain-containing protein</fullName>
    </submittedName>
</protein>
<dbReference type="SUPFAM" id="SSF53955">
    <property type="entry name" value="Lysozyme-like"/>
    <property type="match status" value="1"/>
</dbReference>
<dbReference type="EMBL" id="JAGISH010000014">
    <property type="protein sequence ID" value="MBP0484558.1"/>
    <property type="molecule type" value="Genomic_DNA"/>
</dbReference>
<dbReference type="Gene3D" id="1.10.530.10">
    <property type="match status" value="1"/>
</dbReference>
<name>A0A940MRF6_9RHOB</name>
<evidence type="ECO:0000313" key="6">
    <source>
        <dbReference type="Proteomes" id="UP000675940"/>
    </source>
</evidence>
<feature type="signal peptide" evidence="3">
    <location>
        <begin position="1"/>
        <end position="24"/>
    </location>
</feature>
<feature type="chain" id="PRO_5036681525" evidence="3">
    <location>
        <begin position="25"/>
        <end position="283"/>
    </location>
</feature>
<dbReference type="Proteomes" id="UP000675940">
    <property type="component" value="Unassembled WGS sequence"/>
</dbReference>
<keyword evidence="3" id="KW-0732">Signal</keyword>
<evidence type="ECO:0000259" key="4">
    <source>
        <dbReference type="Pfam" id="PF01464"/>
    </source>
</evidence>
<sequence>MLRRVGLLALALPALLAGTRPGQAEWADFYRPAPRTEAALAEPLQTPRPASGDASGACIREILHAQLRYRIPGNLLLAIGLQEAGIMHKGELTVWPYAANAEGDGRYFPDADAASDWVRAQLDVGVESVDVGCMQINLRWHPEAFVTPEQGFDPARNVDYAARFLTRLHSRTGDWTTAATRYHSGTEQYQTAYLDRLKGNLQIANDRLDTFRELAAASGGGNTTGRMPHLSTQDARPQPPALPASHFWTSEITRRSGAAEEGARSLYGREVIAPLLPAFRKMF</sequence>
<dbReference type="InterPro" id="IPR023346">
    <property type="entry name" value="Lysozyme-like_dom_sf"/>
</dbReference>
<reference evidence="5" key="1">
    <citation type="submission" date="2021-03" db="EMBL/GenBank/DDBJ databases">
        <title>Sagittula salina sp. nov. strain M10.9X isolated from the marine waste.</title>
        <authorList>
            <person name="Satari L."/>
            <person name="Molina-Menor E."/>
            <person name="Vidal-Verdu A."/>
            <person name="Pascual J."/>
            <person name="Pereto J."/>
            <person name="Porcar M."/>
        </authorList>
    </citation>
    <scope>NUCLEOTIDE SEQUENCE</scope>
    <source>
        <strain evidence="5">M10.9X</strain>
    </source>
</reference>
<accession>A0A940MRF6</accession>
<proteinExistence type="inferred from homology"/>
<feature type="region of interest" description="Disordered" evidence="2">
    <location>
        <begin position="218"/>
        <end position="240"/>
    </location>
</feature>
<dbReference type="AlphaFoldDB" id="A0A940MRF6"/>
<comment type="similarity">
    <text evidence="1">Belongs to the virb1 family.</text>
</comment>
<dbReference type="Pfam" id="PF01464">
    <property type="entry name" value="SLT"/>
    <property type="match status" value="1"/>
</dbReference>
<evidence type="ECO:0000313" key="5">
    <source>
        <dbReference type="EMBL" id="MBP0484558.1"/>
    </source>
</evidence>
<gene>
    <name evidence="5" type="ORF">J5474_18970</name>
</gene>
<evidence type="ECO:0000256" key="1">
    <source>
        <dbReference type="ARBA" id="ARBA00009387"/>
    </source>
</evidence>
<dbReference type="CDD" id="cd13400">
    <property type="entry name" value="LT_IagB-like"/>
    <property type="match status" value="1"/>
</dbReference>